<evidence type="ECO:0000313" key="5">
    <source>
        <dbReference type="EMBL" id="AKM10877.1"/>
    </source>
</evidence>
<reference evidence="5 6" key="1">
    <citation type="submission" date="2015-06" db="EMBL/GenBank/DDBJ databases">
        <authorList>
            <person name="Zeng Y."/>
            <person name="Huang Y."/>
        </authorList>
    </citation>
    <scope>NUCLEOTIDE SEQUENCE [LARGE SCALE GENOMIC DNA]</scope>
    <source>
        <strain evidence="5 6">PQ-2</strain>
    </source>
</reference>
<dbReference type="SUPFAM" id="SSF53098">
    <property type="entry name" value="Ribonuclease H-like"/>
    <property type="match status" value="1"/>
</dbReference>
<feature type="domain" description="Exonuclease" evidence="4">
    <location>
        <begin position="45"/>
        <end position="216"/>
    </location>
</feature>
<dbReference type="EMBL" id="CP011770">
    <property type="protein sequence ID" value="AKM10877.1"/>
    <property type="molecule type" value="Genomic_DNA"/>
</dbReference>
<sequence length="226" mass="24541">MVQPFAAWRFARRFEAARRAAPPGPLRDFYEAGHPALDTPVDAVPMVALDLETDGLDFGTSAILEAGLIEMAHDRIFAGTGRRIRIRPTEALSEKSVVIHTITDDALADAPDEEEALARLLPHLSGKALVAHFAEIEEGFLNAACRRVWGAPFVAPFVCTMALETRWFPRTRAADGLRLAKLRAQYGLPSYRGHDGLVDAMACGELLIAQLAARGGTPSLGGVMRR</sequence>
<keyword evidence="2" id="KW-0378">Hydrolase</keyword>
<dbReference type="InterPro" id="IPR036397">
    <property type="entry name" value="RNaseH_sf"/>
</dbReference>
<organism evidence="5 6">
    <name type="scientific">Croceicoccus naphthovorans</name>
    <dbReference type="NCBI Taxonomy" id="1348774"/>
    <lineage>
        <taxon>Bacteria</taxon>
        <taxon>Pseudomonadati</taxon>
        <taxon>Pseudomonadota</taxon>
        <taxon>Alphaproteobacteria</taxon>
        <taxon>Sphingomonadales</taxon>
        <taxon>Erythrobacteraceae</taxon>
        <taxon>Croceicoccus</taxon>
    </lineage>
</organism>
<accession>A0A0G3XI45</accession>
<keyword evidence="3" id="KW-0269">Exonuclease</keyword>
<dbReference type="Pfam" id="PF00929">
    <property type="entry name" value="RNase_T"/>
    <property type="match status" value="1"/>
</dbReference>
<dbReference type="PANTHER" id="PTHR30231:SF4">
    <property type="entry name" value="PROTEIN NEN2"/>
    <property type="match status" value="1"/>
</dbReference>
<evidence type="ECO:0000256" key="3">
    <source>
        <dbReference type="ARBA" id="ARBA00022839"/>
    </source>
</evidence>
<dbReference type="KEGG" id="cna:AB433_14330"/>
<dbReference type="InterPro" id="IPR012337">
    <property type="entry name" value="RNaseH-like_sf"/>
</dbReference>
<dbReference type="STRING" id="1348774.AB433_14330"/>
<evidence type="ECO:0000256" key="2">
    <source>
        <dbReference type="ARBA" id="ARBA00022801"/>
    </source>
</evidence>
<dbReference type="InterPro" id="IPR013520">
    <property type="entry name" value="Ribonucl_H"/>
</dbReference>
<evidence type="ECO:0000259" key="4">
    <source>
        <dbReference type="SMART" id="SM00479"/>
    </source>
</evidence>
<dbReference type="Proteomes" id="UP000035287">
    <property type="component" value="Chromosome"/>
</dbReference>
<dbReference type="GO" id="GO:0003676">
    <property type="term" value="F:nucleic acid binding"/>
    <property type="evidence" value="ECO:0007669"/>
    <property type="project" value="InterPro"/>
</dbReference>
<dbReference type="Gene3D" id="3.30.420.10">
    <property type="entry name" value="Ribonuclease H-like superfamily/Ribonuclease H"/>
    <property type="match status" value="1"/>
</dbReference>
<protein>
    <recommendedName>
        <fullName evidence="4">Exonuclease domain-containing protein</fullName>
    </recommendedName>
</protein>
<name>A0A0G3XI45_9SPHN</name>
<dbReference type="PANTHER" id="PTHR30231">
    <property type="entry name" value="DNA POLYMERASE III SUBUNIT EPSILON"/>
    <property type="match status" value="1"/>
</dbReference>
<dbReference type="SMART" id="SM00479">
    <property type="entry name" value="EXOIII"/>
    <property type="match status" value="1"/>
</dbReference>
<dbReference type="AlphaFoldDB" id="A0A0G3XI45"/>
<evidence type="ECO:0000313" key="6">
    <source>
        <dbReference type="Proteomes" id="UP000035287"/>
    </source>
</evidence>
<dbReference type="GO" id="GO:0005829">
    <property type="term" value="C:cytosol"/>
    <property type="evidence" value="ECO:0007669"/>
    <property type="project" value="TreeGrafter"/>
</dbReference>
<keyword evidence="6" id="KW-1185">Reference proteome</keyword>
<dbReference type="GO" id="GO:0008408">
    <property type="term" value="F:3'-5' exonuclease activity"/>
    <property type="evidence" value="ECO:0007669"/>
    <property type="project" value="TreeGrafter"/>
</dbReference>
<keyword evidence="1" id="KW-0540">Nuclease</keyword>
<gene>
    <name evidence="5" type="ORF">AB433_14330</name>
</gene>
<dbReference type="GO" id="GO:0006259">
    <property type="term" value="P:DNA metabolic process"/>
    <property type="evidence" value="ECO:0007669"/>
    <property type="project" value="UniProtKB-ARBA"/>
</dbReference>
<dbReference type="PATRIC" id="fig|1348774.3.peg.3012"/>
<proteinExistence type="predicted"/>
<evidence type="ECO:0000256" key="1">
    <source>
        <dbReference type="ARBA" id="ARBA00022722"/>
    </source>
</evidence>
<dbReference type="CDD" id="cd06127">
    <property type="entry name" value="DEDDh"/>
    <property type="match status" value="1"/>
</dbReference>